<protein>
    <submittedName>
        <fullName evidence="5">4'-phosphopantetheinyl transferase superfamily protein</fullName>
    </submittedName>
</protein>
<dbReference type="EMBL" id="CP034464">
    <property type="protein sequence ID" value="AZP12063.1"/>
    <property type="molecule type" value="Genomic_DNA"/>
</dbReference>
<dbReference type="GO" id="GO:0019878">
    <property type="term" value="P:lysine biosynthetic process via aminoadipic acid"/>
    <property type="evidence" value="ECO:0007669"/>
    <property type="project" value="TreeGrafter"/>
</dbReference>
<dbReference type="PANTHER" id="PTHR12215:SF10">
    <property type="entry name" value="L-AMINOADIPATE-SEMIALDEHYDE DEHYDROGENASE-PHOSPHOPANTETHEINYL TRANSFERASE"/>
    <property type="match status" value="1"/>
</dbReference>
<reference evidence="5 6" key="1">
    <citation type="journal article" date="2011" name="Int. J. Syst. Evol. Microbiol.">
        <title>Description of Undibacterium oligocarboniphilum sp. nov., isolated from purified water, and Undibacterium pigrum strain CCUG 49012 as the type strain of Undibacterium parvum sp. nov., and emended descriptions of the genus Undibacterium and the species Undibacterium pigrum.</title>
        <authorList>
            <person name="Eder W."/>
            <person name="Wanner G."/>
            <person name="Ludwig W."/>
            <person name="Busse H.J."/>
            <person name="Ziemke-Kageler F."/>
            <person name="Lang E."/>
        </authorList>
    </citation>
    <scope>NUCLEOTIDE SEQUENCE [LARGE SCALE GENOMIC DNA]</scope>
    <source>
        <strain evidence="5 6">DSM 23061</strain>
    </source>
</reference>
<dbReference type="OrthoDB" id="9808281at2"/>
<comment type="similarity">
    <text evidence="1">Belongs to the P-Pant transferase superfamily. Gsp/Sfp/HetI/AcpT family.</text>
</comment>
<dbReference type="AlphaFoldDB" id="A0A3S9HJ16"/>
<dbReference type="Gene3D" id="3.90.470.20">
    <property type="entry name" value="4'-phosphopantetheinyl transferase domain"/>
    <property type="match status" value="1"/>
</dbReference>
<proteinExistence type="inferred from homology"/>
<dbReference type="InterPro" id="IPR055066">
    <property type="entry name" value="AASDHPPT_N"/>
</dbReference>
<evidence type="ECO:0000256" key="1">
    <source>
        <dbReference type="ARBA" id="ARBA00010990"/>
    </source>
</evidence>
<evidence type="ECO:0000259" key="3">
    <source>
        <dbReference type="Pfam" id="PF01648"/>
    </source>
</evidence>
<name>A0A3S9HJ16_9BURK</name>
<dbReference type="InterPro" id="IPR008278">
    <property type="entry name" value="4-PPantetheinyl_Trfase_dom"/>
</dbReference>
<dbReference type="GO" id="GO:0000287">
    <property type="term" value="F:magnesium ion binding"/>
    <property type="evidence" value="ECO:0007669"/>
    <property type="project" value="InterPro"/>
</dbReference>
<keyword evidence="6" id="KW-1185">Reference proteome</keyword>
<evidence type="ECO:0000313" key="6">
    <source>
        <dbReference type="Proteomes" id="UP000275663"/>
    </source>
</evidence>
<evidence type="ECO:0000313" key="5">
    <source>
        <dbReference type="EMBL" id="AZP12063.1"/>
    </source>
</evidence>
<feature type="domain" description="4'-phosphopantetheinyl transferase" evidence="3">
    <location>
        <begin position="123"/>
        <end position="193"/>
    </location>
</feature>
<gene>
    <name evidence="5" type="ORF">EJN92_08675</name>
</gene>
<dbReference type="GO" id="GO:0008897">
    <property type="term" value="F:holo-[acyl-carrier-protein] synthase activity"/>
    <property type="evidence" value="ECO:0007669"/>
    <property type="project" value="InterPro"/>
</dbReference>
<dbReference type="GO" id="GO:0005829">
    <property type="term" value="C:cytosol"/>
    <property type="evidence" value="ECO:0007669"/>
    <property type="project" value="TreeGrafter"/>
</dbReference>
<sequence length="219" mass="24181">MNEAAPPTNNANSTNSATIWLLDGRCVNEAVLVASLAWLNVDEQQRYARFIRPERQRQFLLGRWLLRRVLAESLALTPSQIVLRERPHNAPLLLLDTGLPLPHFSLSHSGPWIACALSMQSALGLDIELLDGQRDLAGLAEQIFDSSELASFTALPEAEKRLSFYQTWSSKEAHYKLRCNAAAPAAQQFQLSHTSLSIVLCSAMPLAAVPQISVPQWAA</sequence>
<evidence type="ECO:0000259" key="4">
    <source>
        <dbReference type="Pfam" id="PF22624"/>
    </source>
</evidence>
<dbReference type="SUPFAM" id="SSF56214">
    <property type="entry name" value="4'-phosphopantetheinyl transferase"/>
    <property type="match status" value="2"/>
</dbReference>
<dbReference type="InterPro" id="IPR050559">
    <property type="entry name" value="P-Pant_transferase_sf"/>
</dbReference>
<dbReference type="Pfam" id="PF22624">
    <property type="entry name" value="AASDHPPT_N"/>
    <property type="match status" value="1"/>
</dbReference>
<dbReference type="KEGG" id="upv:EJN92_08675"/>
<dbReference type="InterPro" id="IPR037143">
    <property type="entry name" value="4-PPantetheinyl_Trfase_dom_sf"/>
</dbReference>
<keyword evidence="2 5" id="KW-0808">Transferase</keyword>
<evidence type="ECO:0000256" key="2">
    <source>
        <dbReference type="ARBA" id="ARBA00022679"/>
    </source>
</evidence>
<dbReference type="Proteomes" id="UP000275663">
    <property type="component" value="Chromosome"/>
</dbReference>
<accession>A0A3S9HJ16</accession>
<dbReference type="Pfam" id="PF01648">
    <property type="entry name" value="ACPS"/>
    <property type="match status" value="1"/>
</dbReference>
<dbReference type="RefSeq" id="WP_126127445.1">
    <property type="nucleotide sequence ID" value="NZ_CP034464.1"/>
</dbReference>
<dbReference type="PANTHER" id="PTHR12215">
    <property type="entry name" value="PHOSPHOPANTETHEINE TRANSFERASE"/>
    <property type="match status" value="1"/>
</dbReference>
<feature type="domain" description="4'-phosphopantetheinyl transferase N-terminal" evidence="4">
    <location>
        <begin position="33"/>
        <end position="116"/>
    </location>
</feature>
<organism evidence="5 6">
    <name type="scientific">Undibacterium parvum</name>
    <dbReference type="NCBI Taxonomy" id="401471"/>
    <lineage>
        <taxon>Bacteria</taxon>
        <taxon>Pseudomonadati</taxon>
        <taxon>Pseudomonadota</taxon>
        <taxon>Betaproteobacteria</taxon>
        <taxon>Burkholderiales</taxon>
        <taxon>Oxalobacteraceae</taxon>
        <taxon>Undibacterium</taxon>
    </lineage>
</organism>